<sequence>MRRFFDPHHVAMARIPLRPYNVDPADENGDALLAEGVFLASRSAAQAADTDRGRATRRAYDLRSRARTTPHGAFAGVAPAWLTGPAATMRLGGAHRTVTTLSPAWLTAVVDQLLRDEPGLLSALTLTAASSAAVRGDRLEIEHPASAGARFASVRATEVSRWLLDASRAGASAAGLLAELLRRYPGATSDQATRAMLDMIGTGLLWTDLLPADLCADPLKHLLDKLPVTASARTSLTRLDDLLHRCDTHPPGVPQRRKLLEEAQDLADTLHYTRRPLAVDTLLDAEISLPPTVGEQAAEAATLLWRIGHRTGPLTDYHQRFCTAYGHHRLVPLLEVLDPVTGLGPPGPHDAIGADEALDTRRTAALAALLADALSDGKDELLLTEQHLDQLANPSPLPPPRTAEIHIQLLRDAGGLRIAVCPGTGSQTAGAAPGRWTQWLPELAPREGADTGSGPMIAEIVCRPRTTAGALAAETGAAPWRIPLDVPARPGDLLPHDLAVTTDGSHLRLWSIRHDRPVIPVLYNRLAPRLLPPAAYVLHLLGHAGTRPWHPWHWGPFSCWPYTPRVRYRHILIAPARWRLPDALTATAHHRATFEAHLLAWRTSACPMPPPVLVAEEADRRLPLDLRQADQRELLRRSIHRGTRTLAVPFAAPEDLAVVEGTNGARHLIDLVVPLTRRRAPHQAAADPRRALRAADTGAHLPGSSWLSAALRAPGYRHTAVLAVLAPLLTGLPDDVDRWFWLRYTTPALGPHLRLRLHADPHTLAARIQPELARLADQMHRRGLLGPGALRLEPYEQEIERYGGPQAITAAERLFHADSRLALAALTQTEDVRLLTAAASAAEIARTLAPGQPHSALNPGQLTRDQRRHRDALRSALTGNGPATLIPADLARLAWARWRAALVGYRETVPQQFAARCASDVIHMHANRMLALDPGIERIMRTLAADLLHRR</sequence>
<gene>
    <name evidence="3" type="ORF">JK364_23035</name>
</gene>
<reference evidence="3 4" key="1">
    <citation type="submission" date="2021-01" db="EMBL/GenBank/DDBJ databases">
        <title>WGS of actinomycetes isolated from Thailand.</title>
        <authorList>
            <person name="Thawai C."/>
        </authorList>
    </citation>
    <scope>NUCLEOTIDE SEQUENCE [LARGE SCALE GENOMIC DNA]</scope>
    <source>
        <strain evidence="3 4">CA3R110</strain>
    </source>
</reference>
<dbReference type="RefSeq" id="WP_201853052.1">
    <property type="nucleotide sequence ID" value="NZ_JAERRG010000009.1"/>
</dbReference>
<keyword evidence="4" id="KW-1185">Reference proteome</keyword>
<feature type="domain" description="Lantibiotic dehydratase N-terminal" evidence="1">
    <location>
        <begin position="30"/>
        <end position="635"/>
    </location>
</feature>
<organism evidence="3 4">
    <name type="scientific">Streptomyces endocoffeicus</name>
    <dbReference type="NCBI Taxonomy" id="2898945"/>
    <lineage>
        <taxon>Bacteria</taxon>
        <taxon>Bacillati</taxon>
        <taxon>Actinomycetota</taxon>
        <taxon>Actinomycetes</taxon>
        <taxon>Kitasatosporales</taxon>
        <taxon>Streptomycetaceae</taxon>
        <taxon>Streptomyces</taxon>
    </lineage>
</organism>
<protein>
    <submittedName>
        <fullName evidence="3">Lantibiotic dehydratase</fullName>
    </submittedName>
</protein>
<dbReference type="NCBIfam" id="TIGR03891">
    <property type="entry name" value="thiopep_ocin"/>
    <property type="match status" value="1"/>
</dbReference>
<evidence type="ECO:0000313" key="3">
    <source>
        <dbReference type="EMBL" id="MBL1115250.1"/>
    </source>
</evidence>
<comment type="caution">
    <text evidence="3">The sequence shown here is derived from an EMBL/GenBank/DDBJ whole genome shotgun (WGS) entry which is preliminary data.</text>
</comment>
<dbReference type="InterPro" id="IPR006827">
    <property type="entry name" value="Lant_deHydtase_N"/>
</dbReference>
<accession>A0ABS1PS32</accession>
<dbReference type="Proteomes" id="UP000621510">
    <property type="component" value="Unassembled WGS sequence"/>
</dbReference>
<evidence type="ECO:0000313" key="4">
    <source>
        <dbReference type="Proteomes" id="UP000621510"/>
    </source>
</evidence>
<evidence type="ECO:0000259" key="2">
    <source>
        <dbReference type="Pfam" id="PF14028"/>
    </source>
</evidence>
<name>A0ABS1PS32_9ACTN</name>
<proteinExistence type="predicted"/>
<dbReference type="Pfam" id="PF04738">
    <property type="entry name" value="Lant_dehydr_N"/>
    <property type="match status" value="1"/>
</dbReference>
<dbReference type="Pfam" id="PF14028">
    <property type="entry name" value="Lant_dehydr_C"/>
    <property type="match status" value="1"/>
</dbReference>
<feature type="domain" description="Thiopeptide-type bacteriocin biosynthesis" evidence="2">
    <location>
        <begin position="706"/>
        <end position="946"/>
    </location>
</feature>
<dbReference type="InterPro" id="IPR023809">
    <property type="entry name" value="Thiopep_bacteriocin_synth_dom"/>
</dbReference>
<dbReference type="EMBL" id="JAERRG010000009">
    <property type="protein sequence ID" value="MBL1115250.1"/>
    <property type="molecule type" value="Genomic_DNA"/>
</dbReference>
<evidence type="ECO:0000259" key="1">
    <source>
        <dbReference type="Pfam" id="PF04738"/>
    </source>
</evidence>